<dbReference type="Gene3D" id="2.60.120.260">
    <property type="entry name" value="Galactose-binding domain-like"/>
    <property type="match status" value="2"/>
</dbReference>
<evidence type="ECO:0000259" key="4">
    <source>
        <dbReference type="Pfam" id="PF05592"/>
    </source>
</evidence>
<dbReference type="Pfam" id="PF17389">
    <property type="entry name" value="Bac_rhamnosid6H"/>
    <property type="match status" value="1"/>
</dbReference>
<evidence type="ECO:0000259" key="6">
    <source>
        <dbReference type="Pfam" id="PF17389"/>
    </source>
</evidence>
<gene>
    <name evidence="8" type="ORF">CRLFYP8_00831</name>
</gene>
<evidence type="ECO:0000313" key="8">
    <source>
        <dbReference type="EMBL" id="VYT58402.1"/>
    </source>
</evidence>
<evidence type="ECO:0000256" key="2">
    <source>
        <dbReference type="ARBA" id="ARBA00012652"/>
    </source>
</evidence>
<dbReference type="InterPro" id="IPR008902">
    <property type="entry name" value="Rhamnosid_concanavalin"/>
</dbReference>
<comment type="catalytic activity">
    <reaction evidence="1">
        <text>Hydrolysis of terminal non-reducing alpha-L-rhamnose residues in alpha-L-rhamnosides.</text>
        <dbReference type="EC" id="3.2.1.40"/>
    </reaction>
</comment>
<accession>A0A6N2XWD6</accession>
<organism evidence="8">
    <name type="scientific">Thomasclavelia ramosa</name>
    <dbReference type="NCBI Taxonomy" id="1547"/>
    <lineage>
        <taxon>Bacteria</taxon>
        <taxon>Bacillati</taxon>
        <taxon>Bacillota</taxon>
        <taxon>Erysipelotrichia</taxon>
        <taxon>Erysipelotrichales</taxon>
        <taxon>Coprobacillaceae</taxon>
        <taxon>Thomasclavelia</taxon>
    </lineage>
</organism>
<dbReference type="AlphaFoldDB" id="A0A6N2XWD6"/>
<protein>
    <recommendedName>
        <fullName evidence="2">alpha-L-rhamnosidase</fullName>
        <ecNumber evidence="2">3.2.1.40</ecNumber>
    </recommendedName>
</protein>
<evidence type="ECO:0000256" key="1">
    <source>
        <dbReference type="ARBA" id="ARBA00001445"/>
    </source>
</evidence>
<keyword evidence="3" id="KW-0378">Hydrolase</keyword>
<dbReference type="InterPro" id="IPR013737">
    <property type="entry name" value="Bac_rhamnosid_N"/>
</dbReference>
<sequence length="755" mass="86793">MEKSNYQFHGYWIKGTEIDYGQEDNEYYLKQPNPLMKKEFVVNEINSSYIYIGILGYAIVYLNGRRISQDELNCDWTNFKKCVYYDVYDVSQFLKIGTNILEVELGNGMYNPAPLKLFGKYNLRNNLAEVGQPRFILDLVNDDKVILTSDSSWILGNGKRLFNNLYLGETVDNNLEANYYAQVQIDDCKRNLVLSEIPKIKRCGDILPQSFINQSDGIIVDFGKMISGFINFACTAHKNQEIVLQYSEAMVDNHLVYSTCLAGSVGERIGEHVIAGGTGAPAIAIQTDRLICKEGYNQFTNKFTYHSFRFVRITGIELTQLQQIYATYVHTDLKKIAKITVDNQELQQLYDAATRTKLNNVHGTFEDCARERLGYGGDMVALATSNLYTFELDKLYKKIIKDFRFEQTAMGGIPETAPYMGIQSNGTAKGEGPILWQLVYPYLVYKHYQYYGDLSLLKQEYPYLKKQLDYLLDYNLNKLVECCLGDHGSILIAGQFRKPTPDKLLLGYCTILLFLRYNILIYQAIKKDTVFYQQRYQELKILTINKFKNSDGSFGEGSQSGYAFAIELGLDDPKKLCALFVEKVKKDDYVFNSGIFAMALSYEILSKYGYDEVIENWLLRKEAPSYQQMLKSGNQVLAELFVGEHLSLNHAMFASYQQWYYQGLAGIKITDQAVGFDHIVFNPYFSKKVNDFTCQLDTKQGQITSSWHRCGHEINWELVVPVKKVNYQIKINNRYQEIKRISKNNQIIIKLIDSV</sequence>
<dbReference type="InterPro" id="IPR008928">
    <property type="entry name" value="6-hairpin_glycosidase_sf"/>
</dbReference>
<dbReference type="RefSeq" id="WP_156635038.1">
    <property type="nucleotide sequence ID" value="NZ_AP031443.1"/>
</dbReference>
<dbReference type="GO" id="GO:0005975">
    <property type="term" value="P:carbohydrate metabolic process"/>
    <property type="evidence" value="ECO:0007669"/>
    <property type="project" value="InterPro"/>
</dbReference>
<evidence type="ECO:0000259" key="7">
    <source>
        <dbReference type="Pfam" id="PF17390"/>
    </source>
</evidence>
<name>A0A6N2XWD6_9FIRM</name>
<dbReference type="Pfam" id="PF05592">
    <property type="entry name" value="Bac_rhamnosid"/>
    <property type="match status" value="1"/>
</dbReference>
<reference evidence="8" key="1">
    <citation type="submission" date="2019-11" db="EMBL/GenBank/DDBJ databases">
        <authorList>
            <person name="Feng L."/>
        </authorList>
    </citation>
    <scope>NUCLEOTIDE SEQUENCE</scope>
    <source>
        <strain evidence="8">CramosumLFYP8</strain>
    </source>
</reference>
<dbReference type="EMBL" id="CACRTL010000003">
    <property type="protein sequence ID" value="VYT58402.1"/>
    <property type="molecule type" value="Genomic_DNA"/>
</dbReference>
<feature type="domain" description="Alpha-L-rhamnosidase six-hairpin glycosidase" evidence="6">
    <location>
        <begin position="335"/>
        <end position="663"/>
    </location>
</feature>
<dbReference type="PANTHER" id="PTHR33307:SF6">
    <property type="entry name" value="ALPHA-RHAMNOSIDASE (EUROFUNG)-RELATED"/>
    <property type="match status" value="1"/>
</dbReference>
<dbReference type="Pfam" id="PF08531">
    <property type="entry name" value="Bac_rhamnosid_N"/>
    <property type="match status" value="1"/>
</dbReference>
<dbReference type="InterPro" id="IPR012341">
    <property type="entry name" value="6hp_glycosidase-like_sf"/>
</dbReference>
<dbReference type="SUPFAM" id="SSF48208">
    <property type="entry name" value="Six-hairpin glycosidases"/>
    <property type="match status" value="1"/>
</dbReference>
<dbReference type="Gene3D" id="2.60.420.10">
    <property type="entry name" value="Maltose phosphorylase, domain 3"/>
    <property type="match status" value="1"/>
</dbReference>
<dbReference type="Pfam" id="PF17390">
    <property type="entry name" value="Bac_rhamnosid_C"/>
    <property type="match status" value="1"/>
</dbReference>
<feature type="domain" description="Alpha-L-rhamnosidase C-terminal" evidence="7">
    <location>
        <begin position="671"/>
        <end position="723"/>
    </location>
</feature>
<evidence type="ECO:0000256" key="3">
    <source>
        <dbReference type="ARBA" id="ARBA00022801"/>
    </source>
</evidence>
<dbReference type="InterPro" id="IPR035396">
    <property type="entry name" value="Bac_rhamnosid6H"/>
</dbReference>
<dbReference type="GO" id="GO:0030596">
    <property type="term" value="F:alpha-L-rhamnosidase activity"/>
    <property type="evidence" value="ECO:0007669"/>
    <property type="project" value="UniProtKB-EC"/>
</dbReference>
<feature type="domain" description="Alpha-L-rhamnosidase concanavalin-like" evidence="4">
    <location>
        <begin position="216"/>
        <end position="328"/>
    </location>
</feature>
<dbReference type="EC" id="3.2.1.40" evidence="2"/>
<feature type="domain" description="Bacterial alpha-L-rhamnosidase N-terminal" evidence="5">
    <location>
        <begin position="44"/>
        <end position="189"/>
    </location>
</feature>
<evidence type="ECO:0000259" key="5">
    <source>
        <dbReference type="Pfam" id="PF08531"/>
    </source>
</evidence>
<dbReference type="InterPro" id="IPR016007">
    <property type="entry name" value="Alpha_rhamnosid"/>
</dbReference>
<dbReference type="InterPro" id="IPR035398">
    <property type="entry name" value="Bac_rhamnosid_C"/>
</dbReference>
<proteinExistence type="predicted"/>
<dbReference type="PANTHER" id="PTHR33307">
    <property type="entry name" value="ALPHA-RHAMNOSIDASE (EUROFUNG)"/>
    <property type="match status" value="1"/>
</dbReference>
<dbReference type="Gene3D" id="1.50.10.10">
    <property type="match status" value="1"/>
</dbReference>